<dbReference type="EMBL" id="JAGMVJ010000021">
    <property type="protein sequence ID" value="KAH7074065.1"/>
    <property type="molecule type" value="Genomic_DNA"/>
</dbReference>
<evidence type="ECO:0000259" key="1">
    <source>
        <dbReference type="Pfam" id="PF06985"/>
    </source>
</evidence>
<reference evidence="2" key="1">
    <citation type="journal article" date="2021" name="Nat. Commun.">
        <title>Genetic determinants of endophytism in the Arabidopsis root mycobiome.</title>
        <authorList>
            <person name="Mesny F."/>
            <person name="Miyauchi S."/>
            <person name="Thiergart T."/>
            <person name="Pickel B."/>
            <person name="Atanasova L."/>
            <person name="Karlsson M."/>
            <person name="Huettel B."/>
            <person name="Barry K.W."/>
            <person name="Haridas S."/>
            <person name="Chen C."/>
            <person name="Bauer D."/>
            <person name="Andreopoulos W."/>
            <person name="Pangilinan J."/>
            <person name="LaButti K."/>
            <person name="Riley R."/>
            <person name="Lipzen A."/>
            <person name="Clum A."/>
            <person name="Drula E."/>
            <person name="Henrissat B."/>
            <person name="Kohler A."/>
            <person name="Grigoriev I.V."/>
            <person name="Martin F.M."/>
            <person name="Hacquard S."/>
        </authorList>
    </citation>
    <scope>NUCLEOTIDE SEQUENCE</scope>
    <source>
        <strain evidence="2">MPI-SDFR-AT-0120</strain>
    </source>
</reference>
<dbReference type="OrthoDB" id="194358at2759"/>
<feature type="domain" description="Heterokaryon incompatibility" evidence="1">
    <location>
        <begin position="52"/>
        <end position="147"/>
    </location>
</feature>
<dbReference type="Proteomes" id="UP000813461">
    <property type="component" value="Unassembled WGS sequence"/>
</dbReference>
<dbReference type="InterPro" id="IPR010730">
    <property type="entry name" value="HET"/>
</dbReference>
<dbReference type="PANTHER" id="PTHR24148">
    <property type="entry name" value="ANKYRIN REPEAT DOMAIN-CONTAINING PROTEIN 39 HOMOLOG-RELATED"/>
    <property type="match status" value="1"/>
</dbReference>
<organism evidence="2 3">
    <name type="scientific">Paraphoma chrysanthemicola</name>
    <dbReference type="NCBI Taxonomy" id="798071"/>
    <lineage>
        <taxon>Eukaryota</taxon>
        <taxon>Fungi</taxon>
        <taxon>Dikarya</taxon>
        <taxon>Ascomycota</taxon>
        <taxon>Pezizomycotina</taxon>
        <taxon>Dothideomycetes</taxon>
        <taxon>Pleosporomycetidae</taxon>
        <taxon>Pleosporales</taxon>
        <taxon>Pleosporineae</taxon>
        <taxon>Phaeosphaeriaceae</taxon>
        <taxon>Paraphoma</taxon>
    </lineage>
</organism>
<dbReference type="Pfam" id="PF06985">
    <property type="entry name" value="HET"/>
    <property type="match status" value="1"/>
</dbReference>
<protein>
    <submittedName>
        <fullName evidence="2">Heterokaryon incompatibility protein-domain-containing protein</fullName>
    </submittedName>
</protein>
<comment type="caution">
    <text evidence="2">The sequence shown here is derived from an EMBL/GenBank/DDBJ whole genome shotgun (WGS) entry which is preliminary data.</text>
</comment>
<dbReference type="InterPro" id="IPR052895">
    <property type="entry name" value="HetReg/Transcr_Mod"/>
</dbReference>
<proteinExistence type="predicted"/>
<accession>A0A8K0QVY9</accession>
<evidence type="ECO:0000313" key="2">
    <source>
        <dbReference type="EMBL" id="KAH7074065.1"/>
    </source>
</evidence>
<evidence type="ECO:0000313" key="3">
    <source>
        <dbReference type="Proteomes" id="UP000813461"/>
    </source>
</evidence>
<dbReference type="PANTHER" id="PTHR24148:SF73">
    <property type="entry name" value="HET DOMAIN PROTEIN (AFU_ORTHOLOGUE AFUA_8G01020)"/>
    <property type="match status" value="1"/>
</dbReference>
<dbReference type="AlphaFoldDB" id="A0A8K0QVY9"/>
<name>A0A8K0QVY9_9PLEO</name>
<gene>
    <name evidence="2" type="ORF">FB567DRAFT_536593</name>
</gene>
<sequence length="368" mass="42422">MSLLSETNVQFTHMPLDDSEQQFRLLKLHPGSSNSPIDCDLEAYRIENAPVYIGISYMWGPVTPSHTIRLNGMICTVRDNLFNFLLHFRNDTANTKYLWIDYICIDQSSTQERNHQVRLMSRIYRTCVIVVAWLGCDEYEVMAAKQYATSGRTDYLQLLFFNLYFERIWIVQEILLAREVWLLCGRVWVHESPMCDLAMTISLHCVPKSTAYLFRDRRFGSATIKERDGGDDVAGQMPRRKVKEFSLTSCMIRYNSNKCADPRDTIYGLLSLVSFTRIEADYSKNYDALAYEVMLEVAEEFGQRCTPALSTARAFVFIAHKVFGHRAMVDGYPSRAWVASVLEQSWKELLTPALIEAMIQERIKEGVA</sequence>
<keyword evidence="3" id="KW-1185">Reference proteome</keyword>